<evidence type="ECO:0000256" key="1">
    <source>
        <dbReference type="ARBA" id="ARBA00022737"/>
    </source>
</evidence>
<feature type="domain" description="Fibronectin type-III" evidence="3">
    <location>
        <begin position="143"/>
        <end position="264"/>
    </location>
</feature>
<dbReference type="InterPro" id="IPR050964">
    <property type="entry name" value="Striated_Muscle_Regulatory"/>
</dbReference>
<reference evidence="4" key="1">
    <citation type="submission" date="2023-03" db="EMBL/GenBank/DDBJ databases">
        <authorList>
            <person name="Steffen K."/>
            <person name="Cardenas P."/>
        </authorList>
    </citation>
    <scope>NUCLEOTIDE SEQUENCE</scope>
</reference>
<dbReference type="PANTHER" id="PTHR13817:SF73">
    <property type="entry name" value="FIBRONECTIN TYPE-III DOMAIN-CONTAINING PROTEIN"/>
    <property type="match status" value="1"/>
</dbReference>
<dbReference type="SMART" id="SM00060">
    <property type="entry name" value="FN3"/>
    <property type="match status" value="3"/>
</dbReference>
<dbReference type="PRINTS" id="PR00014">
    <property type="entry name" value="FNTYPEIII"/>
</dbReference>
<keyword evidence="5" id="KW-1185">Reference proteome</keyword>
<evidence type="ECO:0000259" key="3">
    <source>
        <dbReference type="PROSITE" id="PS50853"/>
    </source>
</evidence>
<organism evidence="4 5">
    <name type="scientific">Geodia barretti</name>
    <name type="common">Barrett's horny sponge</name>
    <dbReference type="NCBI Taxonomy" id="519541"/>
    <lineage>
        <taxon>Eukaryota</taxon>
        <taxon>Metazoa</taxon>
        <taxon>Porifera</taxon>
        <taxon>Demospongiae</taxon>
        <taxon>Heteroscleromorpha</taxon>
        <taxon>Tetractinellida</taxon>
        <taxon>Astrophorina</taxon>
        <taxon>Geodiidae</taxon>
        <taxon>Geodia</taxon>
    </lineage>
</organism>
<keyword evidence="1" id="KW-0677">Repeat</keyword>
<dbReference type="PANTHER" id="PTHR13817">
    <property type="entry name" value="TITIN"/>
    <property type="match status" value="1"/>
</dbReference>
<feature type="compositionally biased region" description="Low complexity" evidence="2">
    <location>
        <begin position="7"/>
        <end position="17"/>
    </location>
</feature>
<accession>A0AA35TRX5</accession>
<feature type="domain" description="Fibronectin type-III" evidence="3">
    <location>
        <begin position="43"/>
        <end position="138"/>
    </location>
</feature>
<proteinExistence type="predicted"/>
<dbReference type="PROSITE" id="PS50853">
    <property type="entry name" value="FN3"/>
    <property type="match status" value="3"/>
</dbReference>
<gene>
    <name evidence="4" type="ORF">GBAR_LOCUS28873</name>
</gene>
<feature type="domain" description="Fibronectin type-III" evidence="3">
    <location>
        <begin position="266"/>
        <end position="337"/>
    </location>
</feature>
<dbReference type="EMBL" id="CASHTH010004037">
    <property type="protein sequence ID" value="CAI8052758.1"/>
    <property type="molecule type" value="Genomic_DNA"/>
</dbReference>
<feature type="region of interest" description="Disordered" evidence="2">
    <location>
        <begin position="1"/>
        <end position="23"/>
    </location>
</feature>
<sequence>MEDSEGSTTATTLTAAPSAPPPDVAVTDVNSSNITVQWGSVPFPGQPTASLDSTTATTISLSWSVPSGSVVTEYLIEWTRDTSVGCSDEDTGSTTITATSHTIPDLEEDSRYTITVTASNGAGSGPVSNTVTAMTGEAAPSAPPSDVTVTDVTSSTITVQWGEVPFAVPVLTVDSTTATSISLSWTSAGSEGVMYEVEWQRDTSVGCTDEDTGSTTITGGSMTSYNITGLEEDSRYIVNMTAYNSLGNERSEPVTAMTMIAAPSAPPSPVNAMVESSTSITVQWGEVPCIHQNGDITGYSVQYGVMGSGNTETMTVSGASTTQTTITGLNPIHYLLH</sequence>
<name>A0AA35TRX5_GEOBA</name>
<dbReference type="Gene3D" id="2.60.40.10">
    <property type="entry name" value="Immunoglobulins"/>
    <property type="match status" value="4"/>
</dbReference>
<dbReference type="CDD" id="cd00063">
    <property type="entry name" value="FN3"/>
    <property type="match status" value="3"/>
</dbReference>
<dbReference type="Pfam" id="PF00041">
    <property type="entry name" value="fn3"/>
    <property type="match status" value="3"/>
</dbReference>
<dbReference type="SUPFAM" id="SSF49265">
    <property type="entry name" value="Fibronectin type III"/>
    <property type="match status" value="2"/>
</dbReference>
<evidence type="ECO:0000256" key="2">
    <source>
        <dbReference type="SAM" id="MobiDB-lite"/>
    </source>
</evidence>
<dbReference type="AlphaFoldDB" id="A0AA35TRX5"/>
<evidence type="ECO:0000313" key="5">
    <source>
        <dbReference type="Proteomes" id="UP001174909"/>
    </source>
</evidence>
<keyword evidence="4" id="KW-0675">Receptor</keyword>
<dbReference type="InterPro" id="IPR013783">
    <property type="entry name" value="Ig-like_fold"/>
</dbReference>
<evidence type="ECO:0000313" key="4">
    <source>
        <dbReference type="EMBL" id="CAI8052758.1"/>
    </source>
</evidence>
<dbReference type="Proteomes" id="UP001174909">
    <property type="component" value="Unassembled WGS sequence"/>
</dbReference>
<protein>
    <submittedName>
        <fullName evidence="4">Receptor-type tyrosine-protein phosphatase S</fullName>
    </submittedName>
</protein>
<dbReference type="InterPro" id="IPR036116">
    <property type="entry name" value="FN3_sf"/>
</dbReference>
<dbReference type="InterPro" id="IPR003961">
    <property type="entry name" value="FN3_dom"/>
</dbReference>
<comment type="caution">
    <text evidence="4">The sequence shown here is derived from an EMBL/GenBank/DDBJ whole genome shotgun (WGS) entry which is preliminary data.</text>
</comment>